<keyword evidence="1" id="KW-0732">Signal</keyword>
<dbReference type="GO" id="GO:0006644">
    <property type="term" value="P:phospholipid metabolic process"/>
    <property type="evidence" value="ECO:0007669"/>
    <property type="project" value="InterPro"/>
</dbReference>
<name>A0AAV2TS64_CALDB</name>
<dbReference type="Pfam" id="PF05826">
    <property type="entry name" value="Phospholip_A2_2"/>
    <property type="match status" value="1"/>
</dbReference>
<feature type="domain" description="Phospholipase A2-like central" evidence="2">
    <location>
        <begin position="142"/>
        <end position="236"/>
    </location>
</feature>
<evidence type="ECO:0000259" key="2">
    <source>
        <dbReference type="Pfam" id="PF05826"/>
    </source>
</evidence>
<feature type="chain" id="PRO_5043618201" description="Phospholipase A2-like central domain-containing protein" evidence="1">
    <location>
        <begin position="18"/>
        <end position="276"/>
    </location>
</feature>
<dbReference type="GO" id="GO:0050482">
    <property type="term" value="P:arachidonate secretion"/>
    <property type="evidence" value="ECO:0007669"/>
    <property type="project" value="InterPro"/>
</dbReference>
<evidence type="ECO:0000313" key="4">
    <source>
        <dbReference type="Proteomes" id="UP001497525"/>
    </source>
</evidence>
<dbReference type="InterPro" id="IPR016090">
    <property type="entry name" value="PLA2-like_dom"/>
</dbReference>
<gene>
    <name evidence="3" type="ORF">CDAUBV1_LOCUS15218</name>
</gene>
<evidence type="ECO:0000256" key="1">
    <source>
        <dbReference type="SAM" id="SignalP"/>
    </source>
</evidence>
<proteinExistence type="predicted"/>
<protein>
    <recommendedName>
        <fullName evidence="2">Phospholipase A2-like central domain-containing protein</fullName>
    </recommendedName>
</protein>
<comment type="caution">
    <text evidence="3">The sequence shown here is derived from an EMBL/GenBank/DDBJ whole genome shotgun (WGS) entry which is preliminary data.</text>
</comment>
<dbReference type="SUPFAM" id="SSF48619">
    <property type="entry name" value="Phospholipase A2, PLA2"/>
    <property type="match status" value="1"/>
</dbReference>
<dbReference type="Gene3D" id="1.20.90.10">
    <property type="entry name" value="Phospholipase A2 domain"/>
    <property type="match status" value="1"/>
</dbReference>
<reference evidence="3" key="1">
    <citation type="submission" date="2024-06" db="EMBL/GenBank/DDBJ databases">
        <authorList>
            <person name="Liu X."/>
            <person name="Lenzi L."/>
            <person name="Haldenby T S."/>
            <person name="Uol C."/>
        </authorList>
    </citation>
    <scope>NUCLEOTIDE SEQUENCE</scope>
</reference>
<sequence>MIQFLLGFFASAVSLLAFQVQSLSMPAGQQSLILHLADGGVVQIWAHLQGAANHSDWLQIDLHQHQEKLRLEFDNRRRLRKCERNPKDFGYPTKLDMSGWKAPSDGVTIHDFNLNSSREIKRGCAYFSSNPSLLVRRRRSIIMSGTKWCGSGNEAMNHSDYGVEIEADMCCHRHDTCFENIHSMETRWGYLNIAPTTITHCKCDDEFLECLENAGTETAIRVGTLYFNVFKIPCFTRTQEKQCVKRSKSGSCLTYSYRDVVSVYQPQHYSLKYGSI</sequence>
<evidence type="ECO:0000313" key="3">
    <source>
        <dbReference type="EMBL" id="CAL5140048.1"/>
    </source>
</evidence>
<dbReference type="GO" id="GO:0004623">
    <property type="term" value="F:phospholipase A2 activity"/>
    <property type="evidence" value="ECO:0007669"/>
    <property type="project" value="InterPro"/>
</dbReference>
<dbReference type="Proteomes" id="UP001497525">
    <property type="component" value="Unassembled WGS sequence"/>
</dbReference>
<organism evidence="3 4">
    <name type="scientific">Calicophoron daubneyi</name>
    <name type="common">Rumen fluke</name>
    <name type="synonym">Paramphistomum daubneyi</name>
    <dbReference type="NCBI Taxonomy" id="300641"/>
    <lineage>
        <taxon>Eukaryota</taxon>
        <taxon>Metazoa</taxon>
        <taxon>Spiralia</taxon>
        <taxon>Lophotrochozoa</taxon>
        <taxon>Platyhelminthes</taxon>
        <taxon>Trematoda</taxon>
        <taxon>Digenea</taxon>
        <taxon>Plagiorchiida</taxon>
        <taxon>Pronocephalata</taxon>
        <taxon>Paramphistomoidea</taxon>
        <taxon>Paramphistomidae</taxon>
        <taxon>Calicophoron</taxon>
    </lineage>
</organism>
<dbReference type="AlphaFoldDB" id="A0AAV2TS64"/>
<accession>A0AAV2TS64</accession>
<dbReference type="EMBL" id="CAXLJL010000689">
    <property type="protein sequence ID" value="CAL5140048.1"/>
    <property type="molecule type" value="Genomic_DNA"/>
</dbReference>
<feature type="signal peptide" evidence="1">
    <location>
        <begin position="1"/>
        <end position="17"/>
    </location>
</feature>
<dbReference type="PANTHER" id="PTHR12253">
    <property type="entry name" value="RH14732P"/>
    <property type="match status" value="1"/>
</dbReference>
<dbReference type="InterPro" id="IPR036444">
    <property type="entry name" value="PLipase_A2_dom_sf"/>
</dbReference>